<name>A0A5J5FXM9_9GAMM</name>
<dbReference type="Pfam" id="PF05593">
    <property type="entry name" value="RHS_repeat"/>
    <property type="match status" value="7"/>
</dbReference>
<dbReference type="OrthoDB" id="6043530at2"/>
<dbReference type="InterPro" id="IPR045351">
    <property type="entry name" value="DUF6531"/>
</dbReference>
<evidence type="ECO:0000259" key="3">
    <source>
        <dbReference type="Pfam" id="PF25023"/>
    </source>
</evidence>
<organism evidence="4 5">
    <name type="scientific">Affinibrenneria salicis</name>
    <dbReference type="NCBI Taxonomy" id="2590031"/>
    <lineage>
        <taxon>Bacteria</taxon>
        <taxon>Pseudomonadati</taxon>
        <taxon>Pseudomonadota</taxon>
        <taxon>Gammaproteobacteria</taxon>
        <taxon>Enterobacterales</taxon>
        <taxon>Pectobacteriaceae</taxon>
        <taxon>Affinibrenneria</taxon>
    </lineage>
</organism>
<dbReference type="InterPro" id="IPR006530">
    <property type="entry name" value="YD"/>
</dbReference>
<feature type="domain" description="Teneurin-like YD-shell" evidence="3">
    <location>
        <begin position="1063"/>
        <end position="1237"/>
    </location>
</feature>
<dbReference type="SUPFAM" id="SSF63829">
    <property type="entry name" value="Calcium-dependent phosphotriesterase"/>
    <property type="match status" value="1"/>
</dbReference>
<evidence type="ECO:0000313" key="4">
    <source>
        <dbReference type="EMBL" id="KAA8998835.1"/>
    </source>
</evidence>
<dbReference type="PANTHER" id="PTHR32305">
    <property type="match status" value="1"/>
</dbReference>
<evidence type="ECO:0000313" key="5">
    <source>
        <dbReference type="Proteomes" id="UP000335415"/>
    </source>
</evidence>
<dbReference type="Gene3D" id="2.180.10.10">
    <property type="entry name" value="RHS repeat-associated core"/>
    <property type="match status" value="4"/>
</dbReference>
<comment type="caution">
    <text evidence="4">The sequence shown here is derived from an EMBL/GenBank/DDBJ whole genome shotgun (WGS) entry which is preliminary data.</text>
</comment>
<reference evidence="4 5" key="1">
    <citation type="submission" date="2019-09" db="EMBL/GenBank/DDBJ databases">
        <authorList>
            <person name="Li Y."/>
        </authorList>
    </citation>
    <scope>NUCLEOTIDE SEQUENCE [LARGE SCALE GENOMIC DNA]</scope>
    <source>
        <strain evidence="4 5">L3-3HA</strain>
    </source>
</reference>
<dbReference type="InterPro" id="IPR056823">
    <property type="entry name" value="TEN-like_YD-shell"/>
</dbReference>
<evidence type="ECO:0000256" key="1">
    <source>
        <dbReference type="ARBA" id="ARBA00022737"/>
    </source>
</evidence>
<dbReference type="InterPro" id="IPR031325">
    <property type="entry name" value="RHS_repeat"/>
</dbReference>
<dbReference type="Pfam" id="PF20148">
    <property type="entry name" value="DUF6531"/>
    <property type="match status" value="1"/>
</dbReference>
<dbReference type="Gene3D" id="2.60.200.60">
    <property type="match status" value="1"/>
</dbReference>
<sequence length="1269" mass="139398">MAADLTAARAGDPLVHTSLLADFAAGLTEGLIYTAVFAAAGAMAGTGLGAVAGLALLAGAMTSGLPEAAGNLVASGVDAALDFFGLRGPPDATITSGSPDVHIMGKPAARAAGTVSHDVLNAPDGDEDGPGPAAFAMMLAGSLAASLHFAARNPQAAAAALLDGAGSLLKDGLSALTPASLSALARETWADLTQPVTESASPHAIPASHDTVLCQKSHVITGPGNFIAEGSKKVLINGQPAARRGDRSTCEATIQPAESPRVRIGGGSIVVRDIRSGRNIMMYMLGAIIGSLGVGELRNLFSCVSLRRLKVRLPCLLAGMALSESAGALAAVVAGRVHPAAQQTPHPVHIATGIKLLAGEAECDFALDGRMPLVWQRVYQSANPVCGALGAGWMLPFETRLLCRPAQDGQRQFFWRDPSGRECGLGDVQPGTVVYFQEDGLTLYFTRQGVPVLQTDDGEFQLYEPDPLRDGEWRLLQTADRHMNLRHYRYNDAGRLVHIRDDNDTLAARLSYDARHGRLSAVHQECEGESRLLAEYRYNERGQLTSVRDADGIVTRRYQWDAASGMMAAHSHATGLTLRYDWQPPAQADGHWRVCGYRVQDEDGNSLEQWLIDADETRRRAAVTCLSGGSSEHRWDDRCRITAYTDPYGARWQYEQADEGERLLSVTDPDGRHWRYDYDGRGNLTGVHDPAGGTHLTTWHPVWALPLTEVLPDGAVWRYEYSPQGDLTALTAPDGGVTRFSYNDRGDLLTRTDAGGSTLRLRPDARGLPVRSEDCSGYPSHYRYDAAGRLTAETDAQGNVTRYAWSPAGRLQSETRPDGRETRYEYDAAGLPAAEITGGLAAYRVRRNVRGQVVAATGPSGRQVRRHYDRFGRLTALENPNGERWRFEYDTGHRLLAQTDYAGRATRYTWTRLGQPASVTREPLAQEGAGAPLTSRYEYDARGRLTARDTAQHRTEYSWRPREIQIRRTALSAWRQARAERRESDWDETLAFGYDAAGNLLSEDNHGGRWQHRYDIAGNLTATTLPDGRELSRLYYGSGHLLQMSLRGAGGTHDIAGYRRDRLHREISRTQGALTRDTRYDSAGRVTLRRTSRGNRLVLEQRCQWDQTDRLVQQILTDGDAAPADKYRRRMWGYDADGCLTQGITGRQAEHFYHDAAGNRTDSPGETVWCGLLQRLNGLRLSYDAFGRLSRRCGRDGTVQHFRYDDEQRVSDVTLEGHPEYRRAEYRYDALGRRTHKILHRHGEAGADAEVITFLWSGMRLAGEQSSRT</sequence>
<dbReference type="InterPro" id="IPR008727">
    <property type="entry name" value="PAAR_motif"/>
</dbReference>
<keyword evidence="1" id="KW-0677">Repeat</keyword>
<dbReference type="RefSeq" id="WP_150435634.1">
    <property type="nucleotide sequence ID" value="NZ_VYKJ01000007.1"/>
</dbReference>
<dbReference type="PANTHER" id="PTHR32305:SF15">
    <property type="entry name" value="PROTEIN RHSA-RELATED"/>
    <property type="match status" value="1"/>
</dbReference>
<feature type="non-terminal residue" evidence="4">
    <location>
        <position position="1269"/>
    </location>
</feature>
<dbReference type="Pfam" id="PF05488">
    <property type="entry name" value="PAAR_motif"/>
    <property type="match status" value="1"/>
</dbReference>
<evidence type="ECO:0000259" key="2">
    <source>
        <dbReference type="Pfam" id="PF20148"/>
    </source>
</evidence>
<gene>
    <name evidence="4" type="ORF">FJU30_14165</name>
</gene>
<dbReference type="Proteomes" id="UP000335415">
    <property type="component" value="Unassembled WGS sequence"/>
</dbReference>
<dbReference type="InterPro" id="IPR050708">
    <property type="entry name" value="T6SS_VgrG/RHS"/>
</dbReference>
<feature type="domain" description="DUF6531" evidence="2">
    <location>
        <begin position="346"/>
        <end position="422"/>
    </location>
</feature>
<dbReference type="AlphaFoldDB" id="A0A5J5FXM9"/>
<dbReference type="EMBL" id="VYKJ01000007">
    <property type="protein sequence ID" value="KAA8998835.1"/>
    <property type="molecule type" value="Genomic_DNA"/>
</dbReference>
<dbReference type="NCBIfam" id="TIGR01643">
    <property type="entry name" value="YD_repeat_2x"/>
    <property type="match status" value="8"/>
</dbReference>
<protein>
    <submittedName>
        <fullName evidence="4">RHS repeat protein</fullName>
    </submittedName>
</protein>
<dbReference type="Pfam" id="PF25023">
    <property type="entry name" value="TEN_YD-shell"/>
    <property type="match status" value="1"/>
</dbReference>
<proteinExistence type="predicted"/>
<keyword evidence="5" id="KW-1185">Reference proteome</keyword>
<accession>A0A5J5FXM9</accession>